<proteinExistence type="inferred from homology"/>
<evidence type="ECO:0000313" key="3">
    <source>
        <dbReference type="EMBL" id="VAX02296.1"/>
    </source>
</evidence>
<evidence type="ECO:0000256" key="2">
    <source>
        <dbReference type="ARBA" id="ARBA00022729"/>
    </source>
</evidence>
<dbReference type="SMART" id="SM00935">
    <property type="entry name" value="OmpH"/>
    <property type="match status" value="1"/>
</dbReference>
<accession>A0A3B1A938</accession>
<dbReference type="EMBL" id="UOFV01000304">
    <property type="protein sequence ID" value="VAX02296.1"/>
    <property type="molecule type" value="Genomic_DNA"/>
</dbReference>
<dbReference type="GO" id="GO:0050821">
    <property type="term" value="P:protein stabilization"/>
    <property type="evidence" value="ECO:0007669"/>
    <property type="project" value="TreeGrafter"/>
</dbReference>
<comment type="similarity">
    <text evidence="1">Belongs to the Skp family.</text>
</comment>
<dbReference type="PIRSF" id="PIRSF002094">
    <property type="entry name" value="OMP26_Skp"/>
    <property type="match status" value="1"/>
</dbReference>
<name>A0A3B1A938_9ZZZZ</name>
<dbReference type="PANTHER" id="PTHR35089:SF1">
    <property type="entry name" value="CHAPERONE PROTEIN SKP"/>
    <property type="match status" value="1"/>
</dbReference>
<organism evidence="3">
    <name type="scientific">hydrothermal vent metagenome</name>
    <dbReference type="NCBI Taxonomy" id="652676"/>
    <lineage>
        <taxon>unclassified sequences</taxon>
        <taxon>metagenomes</taxon>
        <taxon>ecological metagenomes</taxon>
    </lineage>
</organism>
<dbReference type="GO" id="GO:0051082">
    <property type="term" value="F:unfolded protein binding"/>
    <property type="evidence" value="ECO:0007669"/>
    <property type="project" value="InterPro"/>
</dbReference>
<dbReference type="SUPFAM" id="SSF111384">
    <property type="entry name" value="OmpH-like"/>
    <property type="match status" value="1"/>
</dbReference>
<dbReference type="AlphaFoldDB" id="A0A3B1A938"/>
<feature type="non-terminal residue" evidence="3">
    <location>
        <position position="156"/>
    </location>
</feature>
<gene>
    <name evidence="3" type="ORF">MNBD_GAMMA19-577</name>
</gene>
<dbReference type="GO" id="GO:0005829">
    <property type="term" value="C:cytosol"/>
    <property type="evidence" value="ECO:0007669"/>
    <property type="project" value="TreeGrafter"/>
</dbReference>
<dbReference type="PANTHER" id="PTHR35089">
    <property type="entry name" value="CHAPERONE PROTEIN SKP"/>
    <property type="match status" value="1"/>
</dbReference>
<evidence type="ECO:0000256" key="1">
    <source>
        <dbReference type="ARBA" id="ARBA00009091"/>
    </source>
</evidence>
<dbReference type="Gene3D" id="3.30.910.20">
    <property type="entry name" value="Skp domain"/>
    <property type="match status" value="1"/>
</dbReference>
<protein>
    <submittedName>
        <fullName evidence="3">Outer membrane protein H</fullName>
    </submittedName>
</protein>
<dbReference type="InterPro" id="IPR024930">
    <property type="entry name" value="Skp_dom_sf"/>
</dbReference>
<dbReference type="InterPro" id="IPR005632">
    <property type="entry name" value="Chaperone_Skp"/>
</dbReference>
<reference evidence="3" key="1">
    <citation type="submission" date="2018-06" db="EMBL/GenBank/DDBJ databases">
        <authorList>
            <person name="Zhirakovskaya E."/>
        </authorList>
    </citation>
    <scope>NUCLEOTIDE SEQUENCE</scope>
</reference>
<sequence>MSKKTISKRAFNYSRVLLCACLVAWLSIVGTVAVAAEIKIGFVNAARVLEEAPQADSARVRLEKEFSPRDKKLVDAQKKVRKLEEKLTRDGAIMSETERRKLERDILSQQRELKRGQEEFREDLNIRRNEAFDTLRRRVFEVINDIAKAEKYDLVI</sequence>
<dbReference type="Pfam" id="PF03938">
    <property type="entry name" value="OmpH"/>
    <property type="match status" value="1"/>
</dbReference>
<keyword evidence="2" id="KW-0732">Signal</keyword>